<dbReference type="Gene3D" id="1.10.20.10">
    <property type="entry name" value="Histone, subunit A"/>
    <property type="match status" value="1"/>
</dbReference>
<evidence type="ECO:0000256" key="3">
    <source>
        <dbReference type="ARBA" id="ARBA00010343"/>
    </source>
</evidence>
<accession>A0AAD5WF55</accession>
<reference evidence="9" key="1">
    <citation type="submission" date="2021-06" db="EMBL/GenBank/DDBJ databases">
        <title>Parelaphostrongylus tenuis whole genome reference sequence.</title>
        <authorList>
            <person name="Garwood T.J."/>
            <person name="Larsen P.A."/>
            <person name="Fountain-Jones N.M."/>
            <person name="Garbe J.R."/>
            <person name="Macchietto M.G."/>
            <person name="Kania S.A."/>
            <person name="Gerhold R.W."/>
            <person name="Richards J.E."/>
            <person name="Wolf T.M."/>
        </authorList>
    </citation>
    <scope>NUCLEOTIDE SEQUENCE</scope>
    <source>
        <strain evidence="9">MNPRO001-30</strain>
        <tissue evidence="9">Meninges</tissue>
    </source>
</reference>
<evidence type="ECO:0000313" key="9">
    <source>
        <dbReference type="EMBL" id="KAJ1367955.1"/>
    </source>
</evidence>
<keyword evidence="10" id="KW-1185">Reference proteome</keyword>
<dbReference type="Pfam" id="PF00125">
    <property type="entry name" value="Histone"/>
    <property type="match status" value="1"/>
</dbReference>
<evidence type="ECO:0000256" key="1">
    <source>
        <dbReference type="ARBA" id="ARBA00004123"/>
    </source>
</evidence>
<dbReference type="InterPro" id="IPR009072">
    <property type="entry name" value="Histone-fold"/>
</dbReference>
<dbReference type="PANTHER" id="PTHR11426">
    <property type="entry name" value="HISTONE H3"/>
    <property type="match status" value="1"/>
</dbReference>
<comment type="subcellular location">
    <subcellularLocation>
        <location evidence="2">Chromosome</location>
    </subcellularLocation>
    <subcellularLocation>
        <location evidence="1">Nucleus</location>
    </subcellularLocation>
</comment>
<dbReference type="GO" id="GO:0005634">
    <property type="term" value="C:nucleus"/>
    <property type="evidence" value="ECO:0007669"/>
    <property type="project" value="UniProtKB-SubCell"/>
</dbReference>
<evidence type="ECO:0000313" key="10">
    <source>
        <dbReference type="Proteomes" id="UP001196413"/>
    </source>
</evidence>
<dbReference type="GO" id="GO:0000786">
    <property type="term" value="C:nucleosome"/>
    <property type="evidence" value="ECO:0007669"/>
    <property type="project" value="UniProtKB-KW"/>
</dbReference>
<feature type="domain" description="Core Histone H2A/H2B/H3" evidence="8">
    <location>
        <begin position="95"/>
        <end position="180"/>
    </location>
</feature>
<keyword evidence="6" id="KW-0539">Nucleus</keyword>
<evidence type="ECO:0000256" key="5">
    <source>
        <dbReference type="ARBA" id="ARBA00023125"/>
    </source>
</evidence>
<dbReference type="AlphaFoldDB" id="A0AAD5WF55"/>
<evidence type="ECO:0000256" key="4">
    <source>
        <dbReference type="ARBA" id="ARBA00022454"/>
    </source>
</evidence>
<dbReference type="SUPFAM" id="SSF47113">
    <property type="entry name" value="Histone-fold"/>
    <property type="match status" value="1"/>
</dbReference>
<dbReference type="CDD" id="cd22911">
    <property type="entry name" value="HFD_H3"/>
    <property type="match status" value="1"/>
</dbReference>
<evidence type="ECO:0000256" key="6">
    <source>
        <dbReference type="ARBA" id="ARBA00023242"/>
    </source>
</evidence>
<comment type="similarity">
    <text evidence="3">Belongs to the histone H3 family.</text>
</comment>
<dbReference type="GO" id="GO:0046982">
    <property type="term" value="F:protein heterodimerization activity"/>
    <property type="evidence" value="ECO:0007669"/>
    <property type="project" value="InterPro"/>
</dbReference>
<proteinExistence type="inferred from homology"/>
<keyword evidence="7" id="KW-0544">Nucleosome core</keyword>
<dbReference type="SMART" id="SM00428">
    <property type="entry name" value="H3"/>
    <property type="match status" value="1"/>
</dbReference>
<evidence type="ECO:0000256" key="7">
    <source>
        <dbReference type="ARBA" id="ARBA00023269"/>
    </source>
</evidence>
<dbReference type="GO" id="GO:0003677">
    <property type="term" value="F:DNA binding"/>
    <property type="evidence" value="ECO:0007669"/>
    <property type="project" value="UniProtKB-KW"/>
</dbReference>
<gene>
    <name evidence="9" type="primary">H3F3B_8</name>
    <name evidence="9" type="ORF">KIN20_028993</name>
</gene>
<dbReference type="PRINTS" id="PR00622">
    <property type="entry name" value="HISTONEH3"/>
</dbReference>
<keyword evidence="5" id="KW-0238">DNA-binding</keyword>
<evidence type="ECO:0000256" key="2">
    <source>
        <dbReference type="ARBA" id="ARBA00004286"/>
    </source>
</evidence>
<name>A0AAD5WF55_PARTN</name>
<protein>
    <submittedName>
        <fullName evidence="9">Histone H3.3</fullName>
    </submittedName>
</protein>
<comment type="caution">
    <text evidence="9">The sequence shown here is derived from an EMBL/GenBank/DDBJ whole genome shotgun (WGS) entry which is preliminary data.</text>
</comment>
<dbReference type="EMBL" id="JAHQIW010006050">
    <property type="protein sequence ID" value="KAJ1367955.1"/>
    <property type="molecule type" value="Genomic_DNA"/>
</dbReference>
<organism evidence="9 10">
    <name type="scientific">Parelaphostrongylus tenuis</name>
    <name type="common">Meningeal worm</name>
    <dbReference type="NCBI Taxonomy" id="148309"/>
    <lineage>
        <taxon>Eukaryota</taxon>
        <taxon>Metazoa</taxon>
        <taxon>Ecdysozoa</taxon>
        <taxon>Nematoda</taxon>
        <taxon>Chromadorea</taxon>
        <taxon>Rhabditida</taxon>
        <taxon>Rhabditina</taxon>
        <taxon>Rhabditomorpha</taxon>
        <taxon>Strongyloidea</taxon>
        <taxon>Metastrongylidae</taxon>
        <taxon>Parelaphostrongylus</taxon>
    </lineage>
</organism>
<sequence>MLKTLNSIWAVIDFLNYSILYCLDTEHDRLLGTGLAHISKLLRRSGVFTITELDLNTIGEHSWLCAIVYIADSTLEASNLCVSGVEKPSGYRLCTIAQREIDEFQKSMESVASKRPFQKLVRDIAHEFDAELRFQSAAIGALQEAAEAYLIDLFEDTSQIASYEKRVTIKRKDMQLARRIRGEKN</sequence>
<dbReference type="GO" id="GO:0030527">
    <property type="term" value="F:structural constituent of chromatin"/>
    <property type="evidence" value="ECO:0007669"/>
    <property type="project" value="InterPro"/>
</dbReference>
<dbReference type="InterPro" id="IPR000164">
    <property type="entry name" value="Histone_H3/CENP-A"/>
</dbReference>
<dbReference type="FunFam" id="1.10.20.10:FF:000085">
    <property type="entry name" value="Histone H3.2"/>
    <property type="match status" value="1"/>
</dbReference>
<keyword evidence="4" id="KW-0158">Chromosome</keyword>
<dbReference type="Proteomes" id="UP001196413">
    <property type="component" value="Unassembled WGS sequence"/>
</dbReference>
<evidence type="ECO:0000259" key="8">
    <source>
        <dbReference type="Pfam" id="PF00125"/>
    </source>
</evidence>
<dbReference type="InterPro" id="IPR007125">
    <property type="entry name" value="H2A/H2B/H3"/>
</dbReference>